<evidence type="ECO:0000313" key="1">
    <source>
        <dbReference type="EMBL" id="EDO13653.1"/>
    </source>
</evidence>
<gene>
    <name evidence="1" type="ORF">BACOVA_00696</name>
</gene>
<reference evidence="2" key="2">
    <citation type="submission" date="2007-04" db="EMBL/GenBank/DDBJ databases">
        <title>Draft genome sequence of Bacteroides ovatus (ATCC 8483).</title>
        <authorList>
            <person name="Sudarsanam P."/>
            <person name="Ley R."/>
            <person name="Guruge J."/>
            <person name="Turnbaugh P.J."/>
            <person name="Mahowald M."/>
            <person name="Liep D."/>
            <person name="Gordon J."/>
        </authorList>
    </citation>
    <scope>NUCLEOTIDE SEQUENCE [LARGE SCALE GENOMIC DNA]</scope>
    <source>
        <strain evidence="2">ATCC 8483 / DSM 1896 / JCM 5824 / BCRC 10623 / CCUG 4943 / NCTC 11153</strain>
    </source>
</reference>
<dbReference type="Proteomes" id="UP000005475">
    <property type="component" value="Unassembled WGS sequence"/>
</dbReference>
<reference evidence="1 2" key="1">
    <citation type="submission" date="2007-03" db="EMBL/GenBank/DDBJ databases">
        <authorList>
            <person name="Fulton L."/>
            <person name="Clifton S."/>
            <person name="Fulton B."/>
            <person name="Xu J."/>
            <person name="Minx P."/>
            <person name="Pepin K.H."/>
            <person name="Johnson M."/>
            <person name="Thiruvilangam P."/>
            <person name="Bhonagiri V."/>
            <person name="Nash W.E."/>
            <person name="Mardis E.R."/>
            <person name="Wilson R.K."/>
        </authorList>
    </citation>
    <scope>NUCLEOTIDE SEQUENCE [LARGE SCALE GENOMIC DNA]</scope>
    <source>
        <strain evidence="2">ATCC 8483 / DSM 1896 / JCM 5824 / BCRC 10623 / CCUG 4943 / NCTC 11153</strain>
    </source>
</reference>
<dbReference type="AlphaFoldDB" id="A0AAN3DC17"/>
<sequence length="50" mass="5766">MIHEFIRLTIVVLSSDNCQTKKKQLSDESSTTVRRINLCMMNIKSSHITN</sequence>
<evidence type="ECO:0000313" key="2">
    <source>
        <dbReference type="Proteomes" id="UP000005475"/>
    </source>
</evidence>
<name>A0AAN3DC17_BACO1</name>
<accession>A0AAN3DC17</accession>
<proteinExistence type="predicted"/>
<protein>
    <submittedName>
        <fullName evidence="1">Uncharacterized protein</fullName>
    </submittedName>
</protein>
<dbReference type="EMBL" id="AAXF02000036">
    <property type="protein sequence ID" value="EDO13653.1"/>
    <property type="molecule type" value="Genomic_DNA"/>
</dbReference>
<comment type="caution">
    <text evidence="1">The sequence shown here is derived from an EMBL/GenBank/DDBJ whole genome shotgun (WGS) entry which is preliminary data.</text>
</comment>
<organism evidence="1 2">
    <name type="scientific">Bacteroides ovatus (strain ATCC 8483 / DSM 1896 / JCM 5824 / BCRC 10623 / CCUG 4943 / NCTC 11153)</name>
    <dbReference type="NCBI Taxonomy" id="411476"/>
    <lineage>
        <taxon>Bacteria</taxon>
        <taxon>Pseudomonadati</taxon>
        <taxon>Bacteroidota</taxon>
        <taxon>Bacteroidia</taxon>
        <taxon>Bacteroidales</taxon>
        <taxon>Bacteroidaceae</taxon>
        <taxon>Bacteroides</taxon>
    </lineage>
</organism>